<gene>
    <name evidence="1" type="ORF">GDO78_021867</name>
</gene>
<sequence length="79" mass="8872">MITHFSCNGCKFLAPSLHSTEKGIYVYLLFCRCYSIVQAVFGWTDSSATFPPMGHLVLQSGCSLSLNTTIWSCFHGFRR</sequence>
<comment type="caution">
    <text evidence="1">The sequence shown here is derived from an EMBL/GenBank/DDBJ whole genome shotgun (WGS) entry which is preliminary data.</text>
</comment>
<evidence type="ECO:0000313" key="1">
    <source>
        <dbReference type="EMBL" id="KAG9468837.1"/>
    </source>
</evidence>
<evidence type="ECO:0000313" key="2">
    <source>
        <dbReference type="Proteomes" id="UP000770717"/>
    </source>
</evidence>
<reference evidence="1" key="1">
    <citation type="thesis" date="2020" institute="ProQuest LLC" country="789 East Eisenhower Parkway, Ann Arbor, MI, USA">
        <title>Comparative Genomics and Chromosome Evolution.</title>
        <authorList>
            <person name="Mudd A.B."/>
        </authorList>
    </citation>
    <scope>NUCLEOTIDE SEQUENCE</scope>
    <source>
        <strain evidence="1">HN-11 Male</strain>
        <tissue evidence="1">Kidney and liver</tissue>
    </source>
</reference>
<accession>A0A8J6EGL5</accession>
<protein>
    <submittedName>
        <fullName evidence="1">Uncharacterized protein</fullName>
    </submittedName>
</protein>
<dbReference type="AlphaFoldDB" id="A0A8J6EGL5"/>
<proteinExistence type="predicted"/>
<dbReference type="EMBL" id="WNTK01000718">
    <property type="protein sequence ID" value="KAG9468837.1"/>
    <property type="molecule type" value="Genomic_DNA"/>
</dbReference>
<keyword evidence="2" id="KW-1185">Reference proteome</keyword>
<organism evidence="1 2">
    <name type="scientific">Eleutherodactylus coqui</name>
    <name type="common">Puerto Rican coqui</name>
    <dbReference type="NCBI Taxonomy" id="57060"/>
    <lineage>
        <taxon>Eukaryota</taxon>
        <taxon>Metazoa</taxon>
        <taxon>Chordata</taxon>
        <taxon>Craniata</taxon>
        <taxon>Vertebrata</taxon>
        <taxon>Euteleostomi</taxon>
        <taxon>Amphibia</taxon>
        <taxon>Batrachia</taxon>
        <taxon>Anura</taxon>
        <taxon>Neobatrachia</taxon>
        <taxon>Hyloidea</taxon>
        <taxon>Eleutherodactylidae</taxon>
        <taxon>Eleutherodactylinae</taxon>
        <taxon>Eleutherodactylus</taxon>
        <taxon>Eleutherodactylus</taxon>
    </lineage>
</organism>
<name>A0A8J6EGL5_ELECQ</name>
<dbReference type="Proteomes" id="UP000770717">
    <property type="component" value="Unassembled WGS sequence"/>
</dbReference>